<keyword evidence="5 9" id="KW-0863">Zinc-finger</keyword>
<evidence type="ECO:0000313" key="13">
    <source>
        <dbReference type="Proteomes" id="UP000694388"/>
    </source>
</evidence>
<evidence type="ECO:0000256" key="9">
    <source>
        <dbReference type="PROSITE-ProRule" id="PRU00042"/>
    </source>
</evidence>
<dbReference type="PANTHER" id="PTHR46179">
    <property type="entry name" value="ZINC FINGER PROTEIN"/>
    <property type="match status" value="1"/>
</dbReference>
<evidence type="ECO:0000256" key="1">
    <source>
        <dbReference type="ARBA" id="ARBA00004123"/>
    </source>
</evidence>
<dbReference type="FunFam" id="3.30.160.60:FF:000007">
    <property type="entry name" value="Basic krueppel-like factor 3"/>
    <property type="match status" value="1"/>
</dbReference>
<keyword evidence="7" id="KW-0539">Nucleus</keyword>
<feature type="region of interest" description="Disordered" evidence="10">
    <location>
        <begin position="156"/>
        <end position="245"/>
    </location>
</feature>
<feature type="domain" description="C2H2-type" evidence="11">
    <location>
        <begin position="723"/>
        <end position="752"/>
    </location>
</feature>
<dbReference type="GO" id="GO:0008270">
    <property type="term" value="F:zinc ion binding"/>
    <property type="evidence" value="ECO:0007669"/>
    <property type="project" value="UniProtKB-KW"/>
</dbReference>
<dbReference type="PROSITE" id="PS00028">
    <property type="entry name" value="ZINC_FINGER_C2H2_1"/>
    <property type="match status" value="9"/>
</dbReference>
<dbReference type="InterPro" id="IPR036236">
    <property type="entry name" value="Znf_C2H2_sf"/>
</dbReference>
<evidence type="ECO:0000256" key="7">
    <source>
        <dbReference type="ARBA" id="ARBA00023242"/>
    </source>
</evidence>
<dbReference type="InterPro" id="IPR013087">
    <property type="entry name" value="Znf_C2H2_type"/>
</dbReference>
<keyword evidence="6" id="KW-0862">Zinc</keyword>
<evidence type="ECO:0000256" key="3">
    <source>
        <dbReference type="ARBA" id="ARBA00022723"/>
    </source>
</evidence>
<feature type="compositionally biased region" description="Basic and acidic residues" evidence="10">
    <location>
        <begin position="162"/>
        <end position="179"/>
    </location>
</feature>
<dbReference type="GO" id="GO:0006357">
    <property type="term" value="P:regulation of transcription by RNA polymerase II"/>
    <property type="evidence" value="ECO:0007669"/>
    <property type="project" value="TreeGrafter"/>
</dbReference>
<evidence type="ECO:0000256" key="5">
    <source>
        <dbReference type="ARBA" id="ARBA00022771"/>
    </source>
</evidence>
<reference evidence="12" key="1">
    <citation type="submission" date="2025-08" db="UniProtKB">
        <authorList>
            <consortium name="Ensembl"/>
        </authorList>
    </citation>
    <scope>IDENTIFICATION</scope>
</reference>
<feature type="region of interest" description="Disordered" evidence="10">
    <location>
        <begin position="396"/>
        <end position="427"/>
    </location>
</feature>
<dbReference type="GeneTree" id="ENSGT00940000164258"/>
<evidence type="ECO:0000256" key="4">
    <source>
        <dbReference type="ARBA" id="ARBA00022737"/>
    </source>
</evidence>
<dbReference type="Ensembl" id="ENSEBUT00000018095.1">
    <property type="protein sequence ID" value="ENSEBUP00000017517.1"/>
    <property type="gene ID" value="ENSEBUG00000010950.1"/>
</dbReference>
<dbReference type="SMART" id="SM00355">
    <property type="entry name" value="ZnF_C2H2"/>
    <property type="match status" value="9"/>
</dbReference>
<feature type="domain" description="C2H2-type" evidence="11">
    <location>
        <begin position="753"/>
        <end position="782"/>
    </location>
</feature>
<dbReference type="AlphaFoldDB" id="A0A8C4QPD0"/>
<evidence type="ECO:0000259" key="11">
    <source>
        <dbReference type="PROSITE" id="PS50157"/>
    </source>
</evidence>
<dbReference type="GO" id="GO:0042254">
    <property type="term" value="P:ribosome biogenesis"/>
    <property type="evidence" value="ECO:0007669"/>
    <property type="project" value="UniProtKB-KW"/>
</dbReference>
<dbReference type="FunFam" id="3.30.160.60:FF:000446">
    <property type="entry name" value="Zinc finger protein"/>
    <property type="match status" value="1"/>
</dbReference>
<sequence>MARHSAHHDDEDDENGRDGAGRVGVVGDAEADGRIVQVACKDPGSVSGKFLVGSGYLTNTFTDVEVSLPSVLASGGVIRLPVLVEPSDERSGTSHDVGTDIVSEHSLPQDRENTAGTMDDNENYQQQQQQLYVVLSIVDEWGSPLDLDDPLLTQSHTGAFGRHSDNLDSVPTRDVHGEGLEQSSSLVPTRDVHGEGLEQSSSLVPTRDVHGEGLEQSSSLVPTRDVHGEGLKQSSYSVPTRDVHGEGLERASYSVPTRDVHGEGLKQASCSVLTRGVHGEGLDQASYSVPTRDVHGEGLDQASYSVPTRDVHGEGLKQASHSVPTRDVHGEGLEQASYSVPTRDVHGEGLGQASYSVPTWDVHGEGLEQAAKVSGDRVKPECPTFHGVADVQKANNGCSSRSNGVGVEGRRQQGLAADEGPDHPSLSDLLGRSLDCDSLASLVTDTTRDAGTLLHQSRAPHADLFTVSDDACILVDLDGMGKAEETCLPGNGSKGKVDDHCERACSNGRSFAGVPGVDLQKPLSEAAVSNAIPIGSMIISPNGECLISLPEGLTVRPGCEDDIPTRRTSVTTSVKPLETTGSPPAESALSIGRTKSIGNGKAFQCPYTWCTWSFSTGYKLRRHVVAHEKQRPFLCDLAGCGKRFSTVYNLRAHTKAHLLERTHVCDVCAMAFHTQAKLTNHRRVHEEPLLGFKCEWVDCDKAFSTASSLSRHARSHEREPEVFCCSVPGCGKVYDRACRLTVHLRSHTGERPFRCEFEGCHWTFTCMSKLLRHKRKHENDRQFVCHAPGCGKTFTRAEHLKGHAITHSGTRPFHCPVEGCGMSFSARSSLYVHARRHQAQGGGVRPGRAQCPVLACARIFDSARSAKTHMMRMHNLGPAQLAHLESFGCLVPLSALQPGDPLETVEHLTSSCVTDDLPLVPPDLSVAVDASSLSSDMVTMDSSGLMLLVATSMSDVSPGNVSTRNTHKEFDSSTSSTSIQLGVCSSKASRGSARTDLRAVHIAKRRKRKGSQVHAAVAQGVGKKNKTTKVPTASALSAARFAGLGSVGLQFMQNQFLQQDEGTGEPDLSFSLSAQVPHSQLPADLPVNILQEQPLSVEDEGAGDDFPLPSSSVTGFSGSTINLQDLA</sequence>
<dbReference type="GO" id="GO:0005634">
    <property type="term" value="C:nucleus"/>
    <property type="evidence" value="ECO:0007669"/>
    <property type="project" value="UniProtKB-SubCell"/>
</dbReference>
<feature type="region of interest" description="Disordered" evidence="10">
    <location>
        <begin position="1"/>
        <end position="24"/>
    </location>
</feature>
<accession>A0A8C4QPD0</accession>
<evidence type="ECO:0000256" key="2">
    <source>
        <dbReference type="ARBA" id="ARBA00022517"/>
    </source>
</evidence>
<name>A0A8C4QPD0_EPTBU</name>
<keyword evidence="2" id="KW-0690">Ribosome biogenesis</keyword>
<feature type="domain" description="C2H2-type" evidence="11">
    <location>
        <begin position="783"/>
        <end position="812"/>
    </location>
</feature>
<comment type="subcellular location">
    <subcellularLocation>
        <location evidence="1">Nucleus</location>
    </subcellularLocation>
</comment>
<evidence type="ECO:0000256" key="8">
    <source>
        <dbReference type="ARBA" id="ARBA00040434"/>
    </source>
</evidence>
<evidence type="ECO:0000256" key="10">
    <source>
        <dbReference type="SAM" id="MobiDB-lite"/>
    </source>
</evidence>
<dbReference type="PROSITE" id="PS50157">
    <property type="entry name" value="ZINC_FINGER_C2H2_2"/>
    <property type="match status" value="8"/>
</dbReference>
<feature type="domain" description="C2H2-type" evidence="11">
    <location>
        <begin position="692"/>
        <end position="721"/>
    </location>
</feature>
<feature type="domain" description="C2H2-type" evidence="11">
    <location>
        <begin position="813"/>
        <end position="842"/>
    </location>
</feature>
<protein>
    <recommendedName>
        <fullName evidence="8">Transcription factor IIIA</fullName>
    </recommendedName>
</protein>
<dbReference type="Proteomes" id="UP000694388">
    <property type="component" value="Unplaced"/>
</dbReference>
<proteinExistence type="predicted"/>
<reference evidence="12" key="2">
    <citation type="submission" date="2025-09" db="UniProtKB">
        <authorList>
            <consortium name="Ensembl"/>
        </authorList>
    </citation>
    <scope>IDENTIFICATION</scope>
</reference>
<keyword evidence="3" id="KW-0479">Metal-binding</keyword>
<evidence type="ECO:0000313" key="12">
    <source>
        <dbReference type="Ensembl" id="ENSEBUP00000017517.1"/>
    </source>
</evidence>
<feature type="domain" description="C2H2-type" evidence="11">
    <location>
        <begin position="633"/>
        <end position="662"/>
    </location>
</feature>
<dbReference type="SUPFAM" id="SSF57667">
    <property type="entry name" value="beta-beta-alpha zinc fingers"/>
    <property type="match status" value="4"/>
</dbReference>
<dbReference type="InterPro" id="IPR051061">
    <property type="entry name" value="Zinc_finger_trans_reg"/>
</dbReference>
<feature type="region of interest" description="Disordered" evidence="10">
    <location>
        <begin position="1004"/>
        <end position="1024"/>
    </location>
</feature>
<keyword evidence="4" id="KW-0677">Repeat</keyword>
<dbReference type="FunFam" id="3.30.160.60:FF:001102">
    <property type="entry name" value="Transcription factor IIIA"/>
    <property type="match status" value="1"/>
</dbReference>
<dbReference type="Pfam" id="PF00096">
    <property type="entry name" value="zf-C2H2"/>
    <property type="match status" value="4"/>
</dbReference>
<organism evidence="12 13">
    <name type="scientific">Eptatretus burgeri</name>
    <name type="common">Inshore hagfish</name>
    <dbReference type="NCBI Taxonomy" id="7764"/>
    <lineage>
        <taxon>Eukaryota</taxon>
        <taxon>Metazoa</taxon>
        <taxon>Chordata</taxon>
        <taxon>Craniata</taxon>
        <taxon>Vertebrata</taxon>
        <taxon>Cyclostomata</taxon>
        <taxon>Myxini</taxon>
        <taxon>Myxiniformes</taxon>
        <taxon>Myxinidae</taxon>
        <taxon>Eptatretinae</taxon>
        <taxon>Eptatretus</taxon>
    </lineage>
</organism>
<dbReference type="Gene3D" id="3.30.160.60">
    <property type="entry name" value="Classic Zinc Finger"/>
    <property type="match status" value="6"/>
</dbReference>
<feature type="domain" description="C2H2-type" evidence="11">
    <location>
        <begin position="663"/>
        <end position="685"/>
    </location>
</feature>
<feature type="domain" description="C2H2-type" evidence="11">
    <location>
        <begin position="603"/>
        <end position="632"/>
    </location>
</feature>
<dbReference type="PANTHER" id="PTHR46179:SF26">
    <property type="entry name" value="ZINC FINGER PROTEIN 423 HOMOLOG"/>
    <property type="match status" value="1"/>
</dbReference>
<keyword evidence="13" id="KW-1185">Reference proteome</keyword>
<evidence type="ECO:0000256" key="6">
    <source>
        <dbReference type="ARBA" id="ARBA00022833"/>
    </source>
</evidence>